<gene>
    <name evidence="3" type="ORF">GCM10011332_23290</name>
</gene>
<protein>
    <submittedName>
        <fullName evidence="3">Fumarylacetoacetase</fullName>
    </submittedName>
</protein>
<reference evidence="3" key="1">
    <citation type="journal article" date="2014" name="Int. J. Syst. Evol. Microbiol.">
        <title>Complete genome sequence of Corynebacterium casei LMG S-19264T (=DSM 44701T), isolated from a smear-ripened cheese.</title>
        <authorList>
            <consortium name="US DOE Joint Genome Institute (JGI-PGF)"/>
            <person name="Walter F."/>
            <person name="Albersmeier A."/>
            <person name="Kalinowski J."/>
            <person name="Ruckert C."/>
        </authorList>
    </citation>
    <scope>NUCLEOTIDE SEQUENCE</scope>
    <source>
        <strain evidence="3">CGMCC 1.15254</strain>
    </source>
</reference>
<dbReference type="SUPFAM" id="SSF56529">
    <property type="entry name" value="FAH"/>
    <property type="match status" value="1"/>
</dbReference>
<evidence type="ECO:0000313" key="3">
    <source>
        <dbReference type="EMBL" id="GGF68476.1"/>
    </source>
</evidence>
<sequence>MSYVLPLWTPPALKITGTEDEFPIRRVHCVAKNYGEHIREMGGDPQKVKPKFFSKSAHAVAAGADEVTIEYPRATNDLHYEVELVVALGEKAEVYAYGIGIDFTKRDVQAVAKETGMPWDTSKNFTGAAAVSQLTLADQCGDLSRGAISLSVNGEVRQQGDLGQMIYDVQEIMAHLESYDALLPGDIIFTGTPAGVGAVKAGDVMTCKIEGLPDFTVKLV</sequence>
<dbReference type="InterPro" id="IPR036663">
    <property type="entry name" value="Fumarylacetoacetase_C_sf"/>
</dbReference>
<organism evidence="3 4">
    <name type="scientific">Terasakiella brassicae</name>
    <dbReference type="NCBI Taxonomy" id="1634917"/>
    <lineage>
        <taxon>Bacteria</taxon>
        <taxon>Pseudomonadati</taxon>
        <taxon>Pseudomonadota</taxon>
        <taxon>Alphaproteobacteria</taxon>
        <taxon>Rhodospirillales</taxon>
        <taxon>Terasakiellaceae</taxon>
        <taxon>Terasakiella</taxon>
    </lineage>
</organism>
<proteinExistence type="predicted"/>
<dbReference type="GO" id="GO:0018773">
    <property type="term" value="F:acetylpyruvate hydrolase activity"/>
    <property type="evidence" value="ECO:0007669"/>
    <property type="project" value="TreeGrafter"/>
</dbReference>
<evidence type="ECO:0000259" key="2">
    <source>
        <dbReference type="Pfam" id="PF01557"/>
    </source>
</evidence>
<reference evidence="3" key="2">
    <citation type="submission" date="2020-09" db="EMBL/GenBank/DDBJ databases">
        <authorList>
            <person name="Sun Q."/>
            <person name="Zhou Y."/>
        </authorList>
    </citation>
    <scope>NUCLEOTIDE SEQUENCE</scope>
    <source>
        <strain evidence="3">CGMCC 1.15254</strain>
    </source>
</reference>
<dbReference type="PANTHER" id="PTHR11820">
    <property type="entry name" value="ACYLPYRUVASE"/>
    <property type="match status" value="1"/>
</dbReference>
<dbReference type="RefSeq" id="WP_188665268.1">
    <property type="nucleotide sequence ID" value="NZ_BMHV01000016.1"/>
</dbReference>
<keyword evidence="4" id="KW-1185">Reference proteome</keyword>
<accession>A0A917C2D5</accession>
<dbReference type="Pfam" id="PF01557">
    <property type="entry name" value="FAA_hydrolase"/>
    <property type="match status" value="1"/>
</dbReference>
<dbReference type="AlphaFoldDB" id="A0A917C2D5"/>
<dbReference type="EMBL" id="BMHV01000016">
    <property type="protein sequence ID" value="GGF68476.1"/>
    <property type="molecule type" value="Genomic_DNA"/>
</dbReference>
<dbReference type="GO" id="GO:0046872">
    <property type="term" value="F:metal ion binding"/>
    <property type="evidence" value="ECO:0007669"/>
    <property type="project" value="UniProtKB-KW"/>
</dbReference>
<keyword evidence="1" id="KW-0479">Metal-binding</keyword>
<dbReference type="Proteomes" id="UP000632498">
    <property type="component" value="Unassembled WGS sequence"/>
</dbReference>
<dbReference type="PANTHER" id="PTHR11820:SF90">
    <property type="entry name" value="FLUTATHIONE S-TRANSFERASE"/>
    <property type="match status" value="1"/>
</dbReference>
<comment type="caution">
    <text evidence="3">The sequence shown here is derived from an EMBL/GenBank/DDBJ whole genome shotgun (WGS) entry which is preliminary data.</text>
</comment>
<dbReference type="Gene3D" id="3.90.850.10">
    <property type="entry name" value="Fumarylacetoacetase-like, C-terminal domain"/>
    <property type="match status" value="1"/>
</dbReference>
<evidence type="ECO:0000256" key="1">
    <source>
        <dbReference type="ARBA" id="ARBA00022723"/>
    </source>
</evidence>
<dbReference type="InterPro" id="IPR011234">
    <property type="entry name" value="Fumarylacetoacetase-like_C"/>
</dbReference>
<name>A0A917C2D5_9PROT</name>
<evidence type="ECO:0000313" key="4">
    <source>
        <dbReference type="Proteomes" id="UP000632498"/>
    </source>
</evidence>
<feature type="domain" description="Fumarylacetoacetase-like C-terminal" evidence="2">
    <location>
        <begin position="27"/>
        <end position="217"/>
    </location>
</feature>